<evidence type="ECO:0000313" key="2">
    <source>
        <dbReference type="WBParaSite" id="ES5_v2.g11266.t1"/>
    </source>
</evidence>
<dbReference type="WBParaSite" id="ES5_v2.g11266.t1">
    <property type="protein sequence ID" value="ES5_v2.g11266.t1"/>
    <property type="gene ID" value="ES5_v2.g11266"/>
</dbReference>
<organism evidence="1 2">
    <name type="scientific">Panagrolaimus sp. ES5</name>
    <dbReference type="NCBI Taxonomy" id="591445"/>
    <lineage>
        <taxon>Eukaryota</taxon>
        <taxon>Metazoa</taxon>
        <taxon>Ecdysozoa</taxon>
        <taxon>Nematoda</taxon>
        <taxon>Chromadorea</taxon>
        <taxon>Rhabditida</taxon>
        <taxon>Tylenchina</taxon>
        <taxon>Panagrolaimomorpha</taxon>
        <taxon>Panagrolaimoidea</taxon>
        <taxon>Panagrolaimidae</taxon>
        <taxon>Panagrolaimus</taxon>
    </lineage>
</organism>
<proteinExistence type="predicted"/>
<sequence length="634" mass="73462">MLIGFPLLLLFHNTTELMTNPKTVDWKPLGKSNKHPDLAYLESLLKLPGTEIQLGQRFEMSEAKPADLPKSIKTTSLKPSKTKNLQKIPEIKSPLIGEMKIKMDRALKLKSMADGIEELLYRTLLDPNYYEKDVRPTPHHTLPTNVTFGFLLNQIVEMDERNQILTTRCWLNVNWLDKRLSWNATEWEGVKNLYVPYRNLWKPDIILVNNAVREYYGSILSTDVMVSSDGNVTWLFSALFKSSCQLKVRYYPFDGQECILKFSSWSHDISEIDLRLTTNQGDLSSYLNSTEFDLTEMNAMRIVNIFPTNNETLWPTIAISIKMERRPLFYVFNHIIPCILISSMAVFGFLMPPETGEKINLSITTMLSMGVYLQSITESIPPTSEAVPLIGQYYVGSLFIVCLATATNVVSLNVHRTGVTCQGRHVPWWMERFILGYLATVMRMTIHEPDSITLLKTSQAKRSTLRRSSLLRDLKKIRSPYQRRSEDDGKTREICECLTAEITEIQKANNIINNHKLSEIEFIQRPNTGESAFLQRMVTEQVIPRMSNAKPEMLTEFEERFKKILKRIYRSLQQREIRDEILDERKRIQWQWQCLAEVVDRFLLLLFSFATALTIALFLVLPVTLRDYFNWSII</sequence>
<reference evidence="2" key="1">
    <citation type="submission" date="2022-11" db="UniProtKB">
        <authorList>
            <consortium name="WormBaseParasite"/>
        </authorList>
    </citation>
    <scope>IDENTIFICATION</scope>
</reference>
<accession>A0AC34F2R7</accession>
<dbReference type="Proteomes" id="UP000887579">
    <property type="component" value="Unplaced"/>
</dbReference>
<protein>
    <submittedName>
        <fullName evidence="2">Uncharacterized protein</fullName>
    </submittedName>
</protein>
<name>A0AC34F2R7_9BILA</name>
<evidence type="ECO:0000313" key="1">
    <source>
        <dbReference type="Proteomes" id="UP000887579"/>
    </source>
</evidence>